<dbReference type="AlphaFoldDB" id="A0A0F9VCN4"/>
<dbReference type="InterPro" id="IPR043129">
    <property type="entry name" value="ATPase_NBD"/>
</dbReference>
<sequence>MIGFPALKQKKEIFLALDIGTEAIKSLIFTKEKEKNIILGADLKEYYRLGIQDGADLDKEVMKEAILEVVSQAKKQAKTEMKECLILWRLPGNILKEKIVLNSFQRKNPKKIIDQEEEDEIYHKIINQTQQEVSQGVFQESGILPKDIHFIDFKILERKMDGYQINQLTGISGQNLVFRILFTFLAKNYLENVKKITKDLGLERLKIVSEAENLCLAFSSQKITAVFLDIGGKFTQIVSMKEGKLQTLSGFEMGGEIFSQKLSQILGITKIRAEDLKIRYAQRTLSEEVRKRISEILLYDCRSWFSNLKLKLREISRGEEKILPQTILLFGGGSLLPEIEEILAGEEWDDLPFLNRPQVKFISPKDLKNIEDRAKIISTIQYIPSLLLCYTP</sequence>
<dbReference type="InterPro" id="IPR050696">
    <property type="entry name" value="FtsA/MreB"/>
</dbReference>
<dbReference type="Gene3D" id="3.30.420.40">
    <property type="match status" value="1"/>
</dbReference>
<dbReference type="Pfam" id="PF14450">
    <property type="entry name" value="FtsA"/>
    <property type="match status" value="1"/>
</dbReference>
<comment type="caution">
    <text evidence="2">The sequence shown here is derived from an EMBL/GenBank/DDBJ whole genome shotgun (WGS) entry which is preliminary data.</text>
</comment>
<dbReference type="GO" id="GO:0051301">
    <property type="term" value="P:cell division"/>
    <property type="evidence" value="ECO:0007669"/>
    <property type="project" value="InterPro"/>
</dbReference>
<dbReference type="SMART" id="SM00842">
    <property type="entry name" value="FtsA"/>
    <property type="match status" value="1"/>
</dbReference>
<organism evidence="2">
    <name type="scientific">marine sediment metagenome</name>
    <dbReference type="NCBI Taxonomy" id="412755"/>
    <lineage>
        <taxon>unclassified sequences</taxon>
        <taxon>metagenomes</taxon>
        <taxon>ecological metagenomes</taxon>
    </lineage>
</organism>
<evidence type="ECO:0000313" key="2">
    <source>
        <dbReference type="EMBL" id="KKO02921.1"/>
    </source>
</evidence>
<protein>
    <recommendedName>
        <fullName evidence="1">SHS2 domain-containing protein</fullName>
    </recommendedName>
</protein>
<gene>
    <name evidence="2" type="ORF">LCGC14_0103750</name>
</gene>
<dbReference type="EMBL" id="LAZR01000029">
    <property type="protein sequence ID" value="KKO02921.1"/>
    <property type="molecule type" value="Genomic_DNA"/>
</dbReference>
<evidence type="ECO:0000259" key="1">
    <source>
        <dbReference type="SMART" id="SM00842"/>
    </source>
</evidence>
<accession>A0A0F9VCN4</accession>
<name>A0A0F9VCN4_9ZZZZ</name>
<proteinExistence type="predicted"/>
<feature type="domain" description="SHS2" evidence="1">
    <location>
        <begin position="14"/>
        <end position="218"/>
    </location>
</feature>
<dbReference type="SUPFAM" id="SSF53067">
    <property type="entry name" value="Actin-like ATPase domain"/>
    <property type="match status" value="2"/>
</dbReference>
<dbReference type="InterPro" id="IPR003494">
    <property type="entry name" value="SHS2_FtsA"/>
</dbReference>
<dbReference type="PANTHER" id="PTHR32432">
    <property type="entry name" value="CELL DIVISION PROTEIN FTSA-RELATED"/>
    <property type="match status" value="1"/>
</dbReference>
<reference evidence="2" key="1">
    <citation type="journal article" date="2015" name="Nature">
        <title>Complex archaea that bridge the gap between prokaryotes and eukaryotes.</title>
        <authorList>
            <person name="Spang A."/>
            <person name="Saw J.H."/>
            <person name="Jorgensen S.L."/>
            <person name="Zaremba-Niedzwiedzka K."/>
            <person name="Martijn J."/>
            <person name="Lind A.E."/>
            <person name="van Eijk R."/>
            <person name="Schleper C."/>
            <person name="Guy L."/>
            <person name="Ettema T.J."/>
        </authorList>
    </citation>
    <scope>NUCLEOTIDE SEQUENCE</scope>
</reference>